<dbReference type="Gene3D" id="3.30.40.10">
    <property type="entry name" value="Zinc/RING finger domain, C3HC4 (zinc finger)"/>
    <property type="match status" value="1"/>
</dbReference>
<keyword evidence="2 4" id="KW-0863">Zinc-finger</keyword>
<dbReference type="STRING" id="64571.A0A1Y2GRG0"/>
<dbReference type="InterPro" id="IPR000306">
    <property type="entry name" value="Znf_FYVE"/>
</dbReference>
<feature type="compositionally biased region" description="Polar residues" evidence="5">
    <location>
        <begin position="118"/>
        <end position="146"/>
    </location>
</feature>
<dbReference type="InParanoid" id="A0A1Y2GRG0"/>
<protein>
    <recommendedName>
        <fullName evidence="6">FYVE-type domain-containing protein</fullName>
    </recommendedName>
</protein>
<comment type="caution">
    <text evidence="7">The sequence shown here is derived from an EMBL/GenBank/DDBJ whole genome shotgun (WGS) entry which is preliminary data.</text>
</comment>
<feature type="region of interest" description="Disordered" evidence="5">
    <location>
        <begin position="1"/>
        <end position="48"/>
    </location>
</feature>
<evidence type="ECO:0000256" key="4">
    <source>
        <dbReference type="PROSITE-ProRule" id="PRU00091"/>
    </source>
</evidence>
<dbReference type="SMART" id="SM00064">
    <property type="entry name" value="FYVE"/>
    <property type="match status" value="1"/>
</dbReference>
<dbReference type="SUPFAM" id="SSF57903">
    <property type="entry name" value="FYVE/PHD zinc finger"/>
    <property type="match status" value="1"/>
</dbReference>
<dbReference type="RefSeq" id="XP_021881851.1">
    <property type="nucleotide sequence ID" value="XM_022026520.1"/>
</dbReference>
<dbReference type="AlphaFoldDB" id="A0A1Y2GRG0"/>
<feature type="compositionally biased region" description="Polar residues" evidence="5">
    <location>
        <begin position="259"/>
        <end position="281"/>
    </location>
</feature>
<evidence type="ECO:0000313" key="8">
    <source>
        <dbReference type="Proteomes" id="UP000193648"/>
    </source>
</evidence>
<evidence type="ECO:0000313" key="7">
    <source>
        <dbReference type="EMBL" id="ORZ17464.1"/>
    </source>
</evidence>
<feature type="domain" description="FYVE-type" evidence="6">
    <location>
        <begin position="802"/>
        <end position="838"/>
    </location>
</feature>
<feature type="compositionally biased region" description="Acidic residues" evidence="5">
    <location>
        <begin position="154"/>
        <end position="188"/>
    </location>
</feature>
<feature type="region of interest" description="Disordered" evidence="5">
    <location>
        <begin position="534"/>
        <end position="605"/>
    </location>
</feature>
<feature type="compositionally biased region" description="Low complexity" evidence="5">
    <location>
        <begin position="19"/>
        <end position="32"/>
    </location>
</feature>
<feature type="compositionally biased region" description="Basic and acidic residues" evidence="5">
    <location>
        <begin position="579"/>
        <end position="592"/>
    </location>
</feature>
<feature type="compositionally biased region" description="Polar residues" evidence="5">
    <location>
        <begin position="213"/>
        <end position="226"/>
    </location>
</feature>
<feature type="region of interest" description="Disordered" evidence="5">
    <location>
        <begin position="240"/>
        <end position="415"/>
    </location>
</feature>
<feature type="compositionally biased region" description="Acidic residues" evidence="5">
    <location>
        <begin position="321"/>
        <end position="374"/>
    </location>
</feature>
<dbReference type="Pfam" id="PF01363">
    <property type="entry name" value="FYVE"/>
    <property type="match status" value="1"/>
</dbReference>
<feature type="region of interest" description="Disordered" evidence="5">
    <location>
        <begin position="626"/>
        <end position="662"/>
    </location>
</feature>
<reference evidence="7 8" key="1">
    <citation type="submission" date="2016-07" db="EMBL/GenBank/DDBJ databases">
        <title>Pervasive Adenine N6-methylation of Active Genes in Fungi.</title>
        <authorList>
            <consortium name="DOE Joint Genome Institute"/>
            <person name="Mondo S.J."/>
            <person name="Dannebaum R.O."/>
            <person name="Kuo R.C."/>
            <person name="Labutti K."/>
            <person name="Haridas S."/>
            <person name="Kuo A."/>
            <person name="Salamov A."/>
            <person name="Ahrendt S.R."/>
            <person name="Lipzen A."/>
            <person name="Sullivan W."/>
            <person name="Andreopoulos W.B."/>
            <person name="Clum A."/>
            <person name="Lindquist E."/>
            <person name="Daum C."/>
            <person name="Ramamoorthy G.K."/>
            <person name="Gryganskyi A."/>
            <person name="Culley D."/>
            <person name="Magnuson J.K."/>
            <person name="James T.Y."/>
            <person name="O'Malley M.A."/>
            <person name="Stajich J.E."/>
            <person name="Spatafora J.W."/>
            <person name="Visel A."/>
            <person name="Grigoriev I.V."/>
        </authorList>
    </citation>
    <scope>NUCLEOTIDE SEQUENCE [LARGE SCALE GENOMIC DNA]</scope>
    <source>
        <strain evidence="7 8">NRRL 3116</strain>
    </source>
</reference>
<accession>A0A1Y2GRG0</accession>
<feature type="compositionally biased region" description="Polar residues" evidence="5">
    <location>
        <begin position="638"/>
        <end position="650"/>
    </location>
</feature>
<keyword evidence="1" id="KW-0479">Metal-binding</keyword>
<feature type="compositionally biased region" description="Polar residues" evidence="5">
    <location>
        <begin position="392"/>
        <end position="402"/>
    </location>
</feature>
<dbReference type="GeneID" id="33568363"/>
<feature type="compositionally biased region" description="Polar residues" evidence="5">
    <location>
        <begin position="534"/>
        <end position="548"/>
    </location>
</feature>
<keyword evidence="3" id="KW-0862">Zinc</keyword>
<dbReference type="GO" id="GO:0008270">
    <property type="term" value="F:zinc ion binding"/>
    <property type="evidence" value="ECO:0007669"/>
    <property type="project" value="UniProtKB-KW"/>
</dbReference>
<dbReference type="PANTHER" id="PTHR39490">
    <property type="entry name" value="ARRESTIN DOMAIN-CONTAINING PROTEIN D"/>
    <property type="match status" value="1"/>
</dbReference>
<evidence type="ECO:0000256" key="3">
    <source>
        <dbReference type="ARBA" id="ARBA00022833"/>
    </source>
</evidence>
<organism evidence="7 8">
    <name type="scientific">Lobosporangium transversale</name>
    <dbReference type="NCBI Taxonomy" id="64571"/>
    <lineage>
        <taxon>Eukaryota</taxon>
        <taxon>Fungi</taxon>
        <taxon>Fungi incertae sedis</taxon>
        <taxon>Mucoromycota</taxon>
        <taxon>Mortierellomycotina</taxon>
        <taxon>Mortierellomycetes</taxon>
        <taxon>Mortierellales</taxon>
        <taxon>Mortierellaceae</taxon>
        <taxon>Lobosporangium</taxon>
    </lineage>
</organism>
<name>A0A1Y2GRG0_9FUNG</name>
<evidence type="ECO:0000256" key="2">
    <source>
        <dbReference type="ARBA" id="ARBA00022771"/>
    </source>
</evidence>
<evidence type="ECO:0000256" key="5">
    <source>
        <dbReference type="SAM" id="MobiDB-lite"/>
    </source>
</evidence>
<feature type="compositionally biased region" description="Basic residues" evidence="5">
    <location>
        <begin position="35"/>
        <end position="45"/>
    </location>
</feature>
<sequence>MTYLQQQQQQPPPLPPFALPSQQFSQHQLHQQRMYQHKQQLHHQSQHQNRFQQLQQNQQQRVKRMDAVYPHVRQESAAKVAEYSLVHHLNYPAAMKATVSSLQSSKDQTREELTTAMQSHMENQPKLSQNLPPESIQPSIQSNTHHAASGKDVEESDNEDYYYDDGEDDGEDDSEFSDDEDVDEDEYGDHDNVAHHNNNSNHKKPEHPIRQMNPDTITTDRNISNGSAQMVQQELTRQMTMAAGAWKKNGIDEAKHSLPSKSSKGINHLNRSPPSTRNNEASIKGASIGTSAATPGLGTERNNESRLPHLSKAQMMPYVGNEDEDEDEDEDQDEDEDDDGYDDEDSEDYDPEEDEDYSYSEDEGDEEDEEDEDGPPTAYQYSTRDGPRATTGIKSRTAQTGHYSRAPYNHYRPPRLDENYLKKRAITKHVVRRSSLTALLGEATQSESDLGDRTIHPSMSLLGQHHRQSGHNNRRPALSDVWIQHDHDQMIMPSSGAANMGSTVTADNRRDRQIQLVTSPLVNEHRRSMMDRATTITSGALSSNTTLQDPHRPRRTDSGVEVKLSPQEHRGSGGIDSGSDDRQSRQLQDKAMTDPSSLSSTGHSSVIVSSSTSSFVDASACQSRIKLEDNSLGRESPSPGSSTGTHVNPTGSSSSASGSNALQCTKPLKSSISCHTFPRAVGKKHVSWHHSLFPTEHVLRVKPSLPSLSSVAVESANAILSQLPSIPVMTRDRVEGFHQSIRSLRTLSRIEITKMSYKQQGRQELTSSVPISKSAYDSLPWWNLSRWFRGSVTIDKRHWKPDSSRESCAYCFAPFHRLTNPRHHCRKCGDLFCGKCASAEILMDAKNCVYVQQSQLARWSRRVDLQRHSLWIDTLPQLHPVRTAAESALIAGSDGHGSIGHANGLSGGAGTLGSINMGHRINGSGSGNGHRSPWQLAPGSTKKSRLSIFGLFGNGVHGSAAGNTASDSRRGSMDIPNTEGHYANPMTVTFATGRRSSSSSILRSATGTSSHLLMTGAALGSNEGALPTIAMSRRMSSGGVGEVCLARICVGCERELLKPVPRCNSIAKYYGSVKPRGGYQPPIHGYSSLGPHAGRQHVGPQLKAPYLVEDDIDPTVTGRHEYLAHGVRRHSPLRKSSHMADITAHCDNDSRMTPHDRPSGNPAYFNQGGRAHQSQVHGQGCGYGPCANGGWVSQGNEIGPHGETRYHQNILTFQEQQLHYTQQAVGPFCREMC</sequence>
<dbReference type="InterPro" id="IPR017455">
    <property type="entry name" value="Znf_FYVE-rel"/>
</dbReference>
<dbReference type="InterPro" id="IPR052113">
    <property type="entry name" value="FYVE-type_Zinc_Finger"/>
</dbReference>
<dbReference type="Proteomes" id="UP000193648">
    <property type="component" value="Unassembled WGS sequence"/>
</dbReference>
<feature type="region of interest" description="Disordered" evidence="5">
    <location>
        <begin position="118"/>
        <end position="226"/>
    </location>
</feature>
<gene>
    <name evidence="7" type="ORF">BCR41DRAFT_370276</name>
</gene>
<evidence type="ECO:0000259" key="6">
    <source>
        <dbReference type="PROSITE" id="PS50178"/>
    </source>
</evidence>
<dbReference type="InterPro" id="IPR013083">
    <property type="entry name" value="Znf_RING/FYVE/PHD"/>
</dbReference>
<evidence type="ECO:0000256" key="1">
    <source>
        <dbReference type="ARBA" id="ARBA00022723"/>
    </source>
</evidence>
<feature type="compositionally biased region" description="Basic and acidic residues" evidence="5">
    <location>
        <begin position="549"/>
        <end position="571"/>
    </location>
</feature>
<dbReference type="InterPro" id="IPR011011">
    <property type="entry name" value="Znf_FYVE_PHD"/>
</dbReference>
<keyword evidence="8" id="KW-1185">Reference proteome</keyword>
<dbReference type="PROSITE" id="PS50178">
    <property type="entry name" value="ZF_FYVE"/>
    <property type="match status" value="1"/>
</dbReference>
<dbReference type="EMBL" id="MCFF01000016">
    <property type="protein sequence ID" value="ORZ17464.1"/>
    <property type="molecule type" value="Genomic_DNA"/>
</dbReference>
<proteinExistence type="predicted"/>
<feature type="region of interest" description="Disordered" evidence="5">
    <location>
        <begin position="960"/>
        <end position="980"/>
    </location>
</feature>
<dbReference type="PANTHER" id="PTHR39490:SF8">
    <property type="entry name" value="ZINC FINGER FYVE DOMAIN-CONTAINING PROTEIN 21"/>
    <property type="match status" value="1"/>
</dbReference>
<dbReference type="OrthoDB" id="10018316at2759"/>
<feature type="compositionally biased region" description="Low complexity" evidence="5">
    <location>
        <begin position="596"/>
        <end position="605"/>
    </location>
</feature>